<keyword evidence="1" id="KW-0732">Signal</keyword>
<dbReference type="Proteomes" id="UP000243518">
    <property type="component" value="Unassembled WGS sequence"/>
</dbReference>
<sequence length="161" mass="17350">MRRAVALTLGALLVQPLAAAPVALPHDEYLPEDLYGQRQDKPEQVLFEVQRYSLTVASELRPGARPNDAQASVSLLLEGRSVLPSSPVQRARLQFVDGVGGQRGARLADDGALLVINYPLALLPAIRQMLDSPGTDYVQGRFYGNGLIWADLHSAPVPAAD</sequence>
<name>A0AAQ1G3V1_9GAMM</name>
<evidence type="ECO:0000313" key="2">
    <source>
        <dbReference type="EMBL" id="SEF43505.1"/>
    </source>
</evidence>
<reference evidence="2 3" key="1">
    <citation type="submission" date="2016-10" db="EMBL/GenBank/DDBJ databases">
        <authorList>
            <person name="Varghese N."/>
            <person name="Submissions S."/>
        </authorList>
    </citation>
    <scope>NUCLEOTIDE SEQUENCE [LARGE SCALE GENOMIC DNA]</scope>
    <source>
        <strain evidence="2 3">CECT 8317</strain>
    </source>
</reference>
<feature type="signal peptide" evidence="1">
    <location>
        <begin position="1"/>
        <end position="19"/>
    </location>
</feature>
<proteinExistence type="predicted"/>
<evidence type="ECO:0000256" key="1">
    <source>
        <dbReference type="SAM" id="SignalP"/>
    </source>
</evidence>
<keyword evidence="3" id="KW-1185">Reference proteome</keyword>
<accession>A0AAQ1G3V1</accession>
<gene>
    <name evidence="2" type="ORF">SAMN05216586_10146</name>
</gene>
<comment type="caution">
    <text evidence="2">The sequence shown here is derived from an EMBL/GenBank/DDBJ whole genome shotgun (WGS) entry which is preliminary data.</text>
</comment>
<evidence type="ECO:0000313" key="3">
    <source>
        <dbReference type="Proteomes" id="UP000243518"/>
    </source>
</evidence>
<protein>
    <submittedName>
        <fullName evidence="2">Uncharacterized protein</fullName>
    </submittedName>
</protein>
<organism evidence="2 3">
    <name type="scientific">Halopseudomonas aestusnigri</name>
    <dbReference type="NCBI Taxonomy" id="857252"/>
    <lineage>
        <taxon>Bacteria</taxon>
        <taxon>Pseudomonadati</taxon>
        <taxon>Pseudomonadota</taxon>
        <taxon>Gammaproteobacteria</taxon>
        <taxon>Pseudomonadales</taxon>
        <taxon>Pseudomonadaceae</taxon>
        <taxon>Halopseudomonas</taxon>
    </lineage>
</organism>
<feature type="chain" id="PRO_5042900997" evidence="1">
    <location>
        <begin position="20"/>
        <end position="161"/>
    </location>
</feature>
<dbReference type="AlphaFoldDB" id="A0AAQ1G3V1"/>
<dbReference type="EMBL" id="FNVE01000001">
    <property type="protein sequence ID" value="SEF43505.1"/>
    <property type="molecule type" value="Genomic_DNA"/>
</dbReference>